<dbReference type="Gene3D" id="3.20.20.100">
    <property type="entry name" value="NADP-dependent oxidoreductase domain"/>
    <property type="match status" value="1"/>
</dbReference>
<comment type="caution">
    <text evidence="2">The sequence shown here is derived from an EMBL/GenBank/DDBJ whole genome shotgun (WGS) entry which is preliminary data.</text>
</comment>
<evidence type="ECO:0000259" key="1">
    <source>
        <dbReference type="Pfam" id="PF00248"/>
    </source>
</evidence>
<gene>
    <name evidence="2" type="ORF">NDI37_16190</name>
</gene>
<dbReference type="InterPro" id="IPR023210">
    <property type="entry name" value="NADP_OxRdtase_dom"/>
</dbReference>
<dbReference type="EMBL" id="JAMPKK010000035">
    <property type="protein sequence ID" value="MEP0866009.1"/>
    <property type="molecule type" value="Genomic_DNA"/>
</dbReference>
<organism evidence="2 3">
    <name type="scientific">Funiculus sociatus GB2-A5</name>
    <dbReference type="NCBI Taxonomy" id="2933946"/>
    <lineage>
        <taxon>Bacteria</taxon>
        <taxon>Bacillati</taxon>
        <taxon>Cyanobacteriota</taxon>
        <taxon>Cyanophyceae</taxon>
        <taxon>Coleofasciculales</taxon>
        <taxon>Coleofasciculaceae</taxon>
        <taxon>Funiculus</taxon>
    </lineage>
</organism>
<dbReference type="InterPro" id="IPR036812">
    <property type="entry name" value="NAD(P)_OxRdtase_dom_sf"/>
</dbReference>
<reference evidence="2 3" key="1">
    <citation type="submission" date="2022-04" db="EMBL/GenBank/DDBJ databases">
        <title>Positive selection, recombination, and allopatry shape intraspecific diversity of widespread and dominant cyanobacteria.</title>
        <authorList>
            <person name="Wei J."/>
            <person name="Shu W."/>
            <person name="Hu C."/>
        </authorList>
    </citation>
    <scope>NUCLEOTIDE SEQUENCE [LARGE SCALE GENOMIC DNA]</scope>
    <source>
        <strain evidence="2 3">GB2-A5</strain>
    </source>
</reference>
<protein>
    <submittedName>
        <fullName evidence="2">Aldo/keto reductase</fullName>
    </submittedName>
</protein>
<dbReference type="PRINTS" id="PR00069">
    <property type="entry name" value="ALDKETRDTASE"/>
</dbReference>
<dbReference type="PANTHER" id="PTHR43147:SF2">
    <property type="entry name" value="NADP-DEPENDENT OXIDOREDUCTASE DOMAIN-CONTAINING PROTEIN"/>
    <property type="match status" value="1"/>
</dbReference>
<name>A0ABV0JRB1_9CYAN</name>
<dbReference type="PANTHER" id="PTHR43147">
    <property type="entry name" value="PROTEIN TAS"/>
    <property type="match status" value="1"/>
</dbReference>
<accession>A0ABV0JRB1</accession>
<dbReference type="Pfam" id="PF00248">
    <property type="entry name" value="Aldo_ket_red"/>
    <property type="match status" value="1"/>
</dbReference>
<dbReference type="SUPFAM" id="SSF51430">
    <property type="entry name" value="NAD(P)-linked oxidoreductase"/>
    <property type="match status" value="1"/>
</dbReference>
<dbReference type="PROSITE" id="PS51257">
    <property type="entry name" value="PROKAR_LIPOPROTEIN"/>
    <property type="match status" value="1"/>
</dbReference>
<evidence type="ECO:0000313" key="3">
    <source>
        <dbReference type="Proteomes" id="UP001442494"/>
    </source>
</evidence>
<keyword evidence="3" id="KW-1185">Reference proteome</keyword>
<proteinExistence type="predicted"/>
<dbReference type="InterPro" id="IPR020471">
    <property type="entry name" value="AKR"/>
</dbReference>
<feature type="domain" description="NADP-dependent oxidoreductase" evidence="1">
    <location>
        <begin position="12"/>
        <end position="295"/>
    </location>
</feature>
<dbReference type="Proteomes" id="UP001442494">
    <property type="component" value="Unassembled WGS sequence"/>
</dbReference>
<evidence type="ECO:0000313" key="2">
    <source>
        <dbReference type="EMBL" id="MEP0866009.1"/>
    </source>
</evidence>
<dbReference type="RefSeq" id="WP_190418054.1">
    <property type="nucleotide sequence ID" value="NZ_JAMPKK010000035.1"/>
</dbReference>
<sequence>MSNKELLSNTSLIVGCWQLDDRSWKQISENDIARALDIYLALGINTFDTADIYGRSESVVGRLLKGRDRTIFTKAVFFGNVPTPAQIKSKIEASLRNLQQETLDCVQIHWHNPQLDFASTFAAFKDLLEQGKIRQLGVTNFNTPMLEKAVEYAPISTHQVQYSLIDRRVENSMQALCLKHNIALLPYGPLAGGFLSEKFRGVTSPPSESSHARSFYYNSMIRAHGGWKPVLEMLETLAQVAQKYNKTISQVALNWVKQQPGVAAVISGFTTDRQQIQKNVEALSWSLDKEDLQLLCQSSDALFKQPGDIYSYER</sequence>